<dbReference type="InterPro" id="IPR029057">
    <property type="entry name" value="PRTase-like"/>
</dbReference>
<dbReference type="PANTHER" id="PTHR47505">
    <property type="entry name" value="DNA UTILIZATION PROTEIN YHGH"/>
    <property type="match status" value="1"/>
</dbReference>
<accession>A0A653I9V2</accession>
<keyword evidence="3" id="KW-0328">Glycosyltransferase</keyword>
<evidence type="ECO:0000256" key="1">
    <source>
        <dbReference type="ARBA" id="ARBA00008007"/>
    </source>
</evidence>
<protein>
    <submittedName>
        <fullName evidence="3">Amidophosphoribosyltransferase</fullName>
    </submittedName>
</protein>
<keyword evidence="4" id="KW-1185">Reference proteome</keyword>
<dbReference type="GO" id="GO:0016757">
    <property type="term" value="F:glycosyltransferase activity"/>
    <property type="evidence" value="ECO:0007669"/>
    <property type="project" value="UniProtKB-KW"/>
</dbReference>
<gene>
    <name evidence="3" type="ORF">EXIGUO9Y_270012</name>
</gene>
<dbReference type="InterPro" id="IPR051910">
    <property type="entry name" value="ComF/GntX_DNA_util-trans"/>
</dbReference>
<dbReference type="AlphaFoldDB" id="A0A653I9V2"/>
<organism evidence="3 4">
    <name type="scientific">Exiguobacterium oxidotolerans</name>
    <dbReference type="NCBI Taxonomy" id="223958"/>
    <lineage>
        <taxon>Bacteria</taxon>
        <taxon>Bacillati</taxon>
        <taxon>Bacillota</taxon>
        <taxon>Bacilli</taxon>
        <taxon>Bacillales</taxon>
        <taxon>Bacillales Family XII. Incertae Sedis</taxon>
        <taxon>Exiguobacterium</taxon>
    </lineage>
</organism>
<dbReference type="Gene3D" id="3.40.50.2020">
    <property type="match status" value="1"/>
</dbReference>
<dbReference type="PANTHER" id="PTHR47505:SF1">
    <property type="entry name" value="DNA UTILIZATION PROTEIN YHGH"/>
    <property type="match status" value="1"/>
</dbReference>
<feature type="domain" description="Phosphoribosyltransferase" evidence="2">
    <location>
        <begin position="129"/>
        <end position="210"/>
    </location>
</feature>
<comment type="similarity">
    <text evidence="1">Belongs to the ComF/GntX family.</text>
</comment>
<evidence type="ECO:0000259" key="2">
    <source>
        <dbReference type="Pfam" id="PF00156"/>
    </source>
</evidence>
<dbReference type="SUPFAM" id="SSF53271">
    <property type="entry name" value="PRTase-like"/>
    <property type="match status" value="1"/>
</dbReference>
<dbReference type="EMBL" id="CABWKQ010000020">
    <property type="protein sequence ID" value="VWX35855.1"/>
    <property type="molecule type" value="Genomic_DNA"/>
</dbReference>
<name>A0A653I9V2_9BACL</name>
<dbReference type="InterPro" id="IPR000836">
    <property type="entry name" value="PRTase_dom"/>
</dbReference>
<keyword evidence="3" id="KW-0808">Transferase</keyword>
<reference evidence="3 4" key="1">
    <citation type="submission" date="2019-10" db="EMBL/GenBank/DDBJ databases">
        <authorList>
            <person name="Karimi E."/>
        </authorList>
    </citation>
    <scope>NUCLEOTIDE SEQUENCE [LARGE SCALE GENOMIC DNA]</scope>
    <source>
        <strain evidence="3">Exiguobacterium sp. 9Y</strain>
    </source>
</reference>
<proteinExistence type="inferred from homology"/>
<evidence type="ECO:0000313" key="3">
    <source>
        <dbReference type="EMBL" id="VWX35855.1"/>
    </source>
</evidence>
<evidence type="ECO:0000313" key="4">
    <source>
        <dbReference type="Proteomes" id="UP000439752"/>
    </source>
</evidence>
<dbReference type="Pfam" id="PF00156">
    <property type="entry name" value="Pribosyltran"/>
    <property type="match status" value="1"/>
</dbReference>
<sequence length="212" mass="24278">MNCMLCHQFFVPSWSLSNVWTRQTVCRTCKIKFVKRGECTDCGKPGLNLCSDCQQWRRLGHDLKTDPLFLYEATAKEFLKRYKFLGDTALLDVFKEELKKVKVKQDFIVPIPLSRERLSERRFNQAEGIARMMRGKVALCLARSDGPAQSRKARRERLSRANPYEVITSVEGKTILLVDDVYTTGTTLHQAALRLREAGAKEISAVTLFRSV</sequence>
<dbReference type="CDD" id="cd06223">
    <property type="entry name" value="PRTases_typeI"/>
    <property type="match status" value="1"/>
</dbReference>
<dbReference type="Proteomes" id="UP000439752">
    <property type="component" value="Unassembled WGS sequence"/>
</dbReference>